<proteinExistence type="predicted"/>
<evidence type="ECO:0000313" key="3">
    <source>
        <dbReference type="Proteomes" id="UP001597394"/>
    </source>
</evidence>
<evidence type="ECO:0000313" key="2">
    <source>
        <dbReference type="EMBL" id="MFD2545879.1"/>
    </source>
</evidence>
<evidence type="ECO:0008006" key="4">
    <source>
        <dbReference type="Google" id="ProtNLM"/>
    </source>
</evidence>
<keyword evidence="1" id="KW-0732">Signal</keyword>
<dbReference type="Proteomes" id="UP001597394">
    <property type="component" value="Unassembled WGS sequence"/>
</dbReference>
<dbReference type="RefSeq" id="WP_255930539.1">
    <property type="nucleotide sequence ID" value="NZ_JANFQP010000003.1"/>
</dbReference>
<dbReference type="EMBL" id="JBHULG010000007">
    <property type="protein sequence ID" value="MFD2545879.1"/>
    <property type="molecule type" value="Genomic_DNA"/>
</dbReference>
<sequence length="933" mass="107289">METLKKTLVLFLFLGTIFSFAQSDSIVLETDKSIIAVNEKMLSLQVKIQNNTNSTQNLELSYATDEGIRILSSNSTLKLSPNERVFLPFKAFVGKNQPAGISLVNFFLKNIDHKIIAATKTQLVIEPKRQLRIIANQPQVLMEKIGDSLKISTQVYNGGNQTEQVEIFATFPQNYRGENNLKKTIELKPFTNQEVVFSQIINKELLKLEIFTVNIAGTDSNKEYFGNTMVMVQNALGSRKYVDPINGYQNLNPNSSNHISWSATNPFSELSGSQNIDLHSEINIGNTKTSVNMNGIYWPRSGTDLQFQNTWLKIEHRLLGLQLGNLNVSDLDINVNGRGAEFSYTGISENKFNINAGIIEKTYNLFDPFHLNYSLRGYSTFATAAIAFNEKITTNHQFVYDTDSSQRSFIIKNGYTYNNRKNTFYNFDFGYGYTLSEIDHQSTVPSAALGFNYRKNWKQYILSSNNYYSTGYYPGIKKGNTVFEERISRSFEKFSLYVGYNLNIYNPKSIDPLYQYNSYSRRNKMEMGSSFSLAKGLTANISSQWMNEHSDFFTSNLLQSQPVDFRSVFLYSTFNYNTPNNKDKFNLTQSQGVSYYLNLTKPQYVYQVQGNWYHGNLVFSTSYQRGNFMLYEGNSNGSVVNDTEKISAMANYRLALFNQKMNINVSAIGNYDNRYGKNISFNTNFDYRAFRKTKIFANFNYNKYINNDFNNKNTYFQIGINQDLPTFGEETTKFKSSNLKVFTFYDLNNNNVFDPLVDSPASNIKVKINNTIFISDEKGNISYRKIPYNDYLIKSLENLWYTDEQKIKVDQKEVFITMSLEKTSIIKGRVEYMKTNKNHYEVPQILAGIPIIFKNKLNKTFKFYTNATGEYTAYLPLGNYEIFINNSILPQYVYIDDNLQRTTAEEGVAKVLNPFILKIKEKKVQVKKFGISE</sequence>
<accession>A0ABW5KAG6</accession>
<name>A0ABW5KAG6_9FLAO</name>
<organism evidence="2 3">
    <name type="scientific">Kaistella montana</name>
    <dbReference type="NCBI Taxonomy" id="1849733"/>
    <lineage>
        <taxon>Bacteria</taxon>
        <taxon>Pseudomonadati</taxon>
        <taxon>Bacteroidota</taxon>
        <taxon>Flavobacteriia</taxon>
        <taxon>Flavobacteriales</taxon>
        <taxon>Weeksellaceae</taxon>
        <taxon>Chryseobacterium group</taxon>
        <taxon>Kaistella</taxon>
    </lineage>
</organism>
<reference evidence="3" key="1">
    <citation type="journal article" date="2019" name="Int. J. Syst. Evol. Microbiol.">
        <title>The Global Catalogue of Microorganisms (GCM) 10K type strain sequencing project: providing services to taxonomists for standard genome sequencing and annotation.</title>
        <authorList>
            <consortium name="The Broad Institute Genomics Platform"/>
            <consortium name="The Broad Institute Genome Sequencing Center for Infectious Disease"/>
            <person name="Wu L."/>
            <person name="Ma J."/>
        </authorList>
    </citation>
    <scope>NUCLEOTIDE SEQUENCE [LARGE SCALE GENOMIC DNA]</scope>
    <source>
        <strain evidence="3">KCTC 52204</strain>
    </source>
</reference>
<feature type="signal peptide" evidence="1">
    <location>
        <begin position="1"/>
        <end position="21"/>
    </location>
</feature>
<keyword evidence="3" id="KW-1185">Reference proteome</keyword>
<gene>
    <name evidence="2" type="ORF">ACFSO8_10465</name>
</gene>
<comment type="caution">
    <text evidence="2">The sequence shown here is derived from an EMBL/GenBank/DDBJ whole genome shotgun (WGS) entry which is preliminary data.</text>
</comment>
<protein>
    <recommendedName>
        <fullName evidence="4">Carboxypeptidase regulatory-like domain-containing protein</fullName>
    </recommendedName>
</protein>
<evidence type="ECO:0000256" key="1">
    <source>
        <dbReference type="SAM" id="SignalP"/>
    </source>
</evidence>
<feature type="chain" id="PRO_5046833880" description="Carboxypeptidase regulatory-like domain-containing protein" evidence="1">
    <location>
        <begin position="22"/>
        <end position="933"/>
    </location>
</feature>